<dbReference type="STRING" id="1036611.A0A1L9PNR4"/>
<dbReference type="GeneID" id="63723784"/>
<dbReference type="InterPro" id="IPR021858">
    <property type="entry name" value="Fun_TF"/>
</dbReference>
<evidence type="ECO:0000313" key="2">
    <source>
        <dbReference type="Proteomes" id="UP000184073"/>
    </source>
</evidence>
<dbReference type="Pfam" id="PF11951">
    <property type="entry name" value="Fungal_trans_2"/>
    <property type="match status" value="1"/>
</dbReference>
<evidence type="ECO:0000313" key="1">
    <source>
        <dbReference type="EMBL" id="OJJ03168.1"/>
    </source>
</evidence>
<reference evidence="2" key="1">
    <citation type="journal article" date="2017" name="Genome Biol.">
        <title>Comparative genomics reveals high biological diversity and specific adaptations in the industrially and medically important fungal genus Aspergillus.</title>
        <authorList>
            <person name="de Vries R.P."/>
            <person name="Riley R."/>
            <person name="Wiebenga A."/>
            <person name="Aguilar-Osorio G."/>
            <person name="Amillis S."/>
            <person name="Uchima C.A."/>
            <person name="Anderluh G."/>
            <person name="Asadollahi M."/>
            <person name="Askin M."/>
            <person name="Barry K."/>
            <person name="Battaglia E."/>
            <person name="Bayram O."/>
            <person name="Benocci T."/>
            <person name="Braus-Stromeyer S.A."/>
            <person name="Caldana C."/>
            <person name="Canovas D."/>
            <person name="Cerqueira G.C."/>
            <person name="Chen F."/>
            <person name="Chen W."/>
            <person name="Choi C."/>
            <person name="Clum A."/>
            <person name="Dos Santos R.A."/>
            <person name="Damasio A.R."/>
            <person name="Diallinas G."/>
            <person name="Emri T."/>
            <person name="Fekete E."/>
            <person name="Flipphi M."/>
            <person name="Freyberg S."/>
            <person name="Gallo A."/>
            <person name="Gournas C."/>
            <person name="Habgood R."/>
            <person name="Hainaut M."/>
            <person name="Harispe M.L."/>
            <person name="Henrissat B."/>
            <person name="Hilden K.S."/>
            <person name="Hope R."/>
            <person name="Hossain A."/>
            <person name="Karabika E."/>
            <person name="Karaffa L."/>
            <person name="Karanyi Z."/>
            <person name="Krasevec N."/>
            <person name="Kuo A."/>
            <person name="Kusch H."/>
            <person name="LaButti K."/>
            <person name="Lagendijk E.L."/>
            <person name="Lapidus A."/>
            <person name="Levasseur A."/>
            <person name="Lindquist E."/>
            <person name="Lipzen A."/>
            <person name="Logrieco A.F."/>
            <person name="MacCabe A."/>
            <person name="Maekelae M.R."/>
            <person name="Malavazi I."/>
            <person name="Melin P."/>
            <person name="Meyer V."/>
            <person name="Mielnichuk N."/>
            <person name="Miskei M."/>
            <person name="Molnar A.P."/>
            <person name="Mule G."/>
            <person name="Ngan C.Y."/>
            <person name="Orejas M."/>
            <person name="Orosz E."/>
            <person name="Ouedraogo J.P."/>
            <person name="Overkamp K.M."/>
            <person name="Park H.-S."/>
            <person name="Perrone G."/>
            <person name="Piumi F."/>
            <person name="Punt P.J."/>
            <person name="Ram A.F."/>
            <person name="Ramon A."/>
            <person name="Rauscher S."/>
            <person name="Record E."/>
            <person name="Riano-Pachon D.M."/>
            <person name="Robert V."/>
            <person name="Roehrig J."/>
            <person name="Ruller R."/>
            <person name="Salamov A."/>
            <person name="Salih N.S."/>
            <person name="Samson R.A."/>
            <person name="Sandor E."/>
            <person name="Sanguinetti M."/>
            <person name="Schuetze T."/>
            <person name="Sepcic K."/>
            <person name="Shelest E."/>
            <person name="Sherlock G."/>
            <person name="Sophianopoulou V."/>
            <person name="Squina F.M."/>
            <person name="Sun H."/>
            <person name="Susca A."/>
            <person name="Todd R.B."/>
            <person name="Tsang A."/>
            <person name="Unkles S.E."/>
            <person name="van de Wiele N."/>
            <person name="van Rossen-Uffink D."/>
            <person name="Oliveira J.V."/>
            <person name="Vesth T.C."/>
            <person name="Visser J."/>
            <person name="Yu J.-H."/>
            <person name="Zhou M."/>
            <person name="Andersen M.R."/>
            <person name="Archer D.B."/>
            <person name="Baker S.E."/>
            <person name="Benoit I."/>
            <person name="Brakhage A.A."/>
            <person name="Braus G.H."/>
            <person name="Fischer R."/>
            <person name="Frisvad J.C."/>
            <person name="Goldman G.H."/>
            <person name="Houbraken J."/>
            <person name="Oakley B."/>
            <person name="Pocsi I."/>
            <person name="Scazzocchio C."/>
            <person name="Seiboth B."/>
            <person name="vanKuyk P.A."/>
            <person name="Wortman J."/>
            <person name="Dyer P.S."/>
            <person name="Grigoriev I.V."/>
        </authorList>
    </citation>
    <scope>NUCLEOTIDE SEQUENCE [LARGE SCALE GENOMIC DNA]</scope>
    <source>
        <strain evidence="2">CBS 583.65</strain>
    </source>
</reference>
<evidence type="ECO:0008006" key="3">
    <source>
        <dbReference type="Google" id="ProtNLM"/>
    </source>
</evidence>
<dbReference type="OrthoDB" id="5126878at2759"/>
<keyword evidence="2" id="KW-1185">Reference proteome</keyword>
<gene>
    <name evidence="1" type="ORF">ASPVEDRAFT_151718</name>
</gene>
<sequence>MRSNLPLRKQRSRAKDGPAFVFINATESVSDTPQEGSTPRALIRRQAARSGRKHQRAQNTSREAIKIAGPSNLTSLVLPGVGKLYLDENGACQLIDPILAPQPSPTGYEALQTKYNFDIRYLTNFFDVSLGKPSSMLHEQRTFLGNLLQKQPSSFLNHLPSRYGCNQQLDDAINCLAARLGSIFGFPTRPATVAALYGKALHSLQVAVADRTLMLNPDVYCATRLLTLYELVSRPEDNHWVLHGRGGLDLIKHRGPSNHTTEFDWMLLKSQGLFLVLDDMFNLRGSIFEAPEWQSVFKQASQAAAEPDARLWWEMFGLMCFVPGMVSELKALFIKPFPQSDHFNQTSDLLERARWLYDKMNDSHLHYQKNTPSLSLLSLPVGPESLDRIRLRLFYLTCLIQICRAIATASEDKNERAAREDEAQALAEQALLIQQKTADLDLAMSFHLQQGRVLFASTVRTKTAWASGEPELAAELPGYLAQRWLEWQILVDGFIIESLDA</sequence>
<dbReference type="PANTHER" id="PTHR38111">
    <property type="entry name" value="ZN(2)-C6 FUNGAL-TYPE DOMAIN-CONTAINING PROTEIN-RELATED"/>
    <property type="match status" value="1"/>
</dbReference>
<accession>A0A1L9PNR4</accession>
<dbReference type="AlphaFoldDB" id="A0A1L9PNR4"/>
<dbReference type="EMBL" id="KV878130">
    <property type="protein sequence ID" value="OJJ03168.1"/>
    <property type="molecule type" value="Genomic_DNA"/>
</dbReference>
<protein>
    <recommendedName>
        <fullName evidence="3">Transcription factor domain-containing protein</fullName>
    </recommendedName>
</protein>
<proteinExistence type="predicted"/>
<dbReference type="PANTHER" id="PTHR38111:SF6">
    <property type="entry name" value="FINGER DOMAIN PROTEIN, PUTATIVE (AFU_ORTHOLOGUE AFUA_8G01940)-RELATED"/>
    <property type="match status" value="1"/>
</dbReference>
<dbReference type="VEuPathDB" id="FungiDB:ASPVEDRAFT_151718"/>
<organism evidence="1 2">
    <name type="scientific">Aspergillus versicolor CBS 583.65</name>
    <dbReference type="NCBI Taxonomy" id="1036611"/>
    <lineage>
        <taxon>Eukaryota</taxon>
        <taxon>Fungi</taxon>
        <taxon>Dikarya</taxon>
        <taxon>Ascomycota</taxon>
        <taxon>Pezizomycotina</taxon>
        <taxon>Eurotiomycetes</taxon>
        <taxon>Eurotiomycetidae</taxon>
        <taxon>Eurotiales</taxon>
        <taxon>Aspergillaceae</taxon>
        <taxon>Aspergillus</taxon>
        <taxon>Aspergillus subgen. Nidulantes</taxon>
    </lineage>
</organism>
<dbReference type="RefSeq" id="XP_040668930.1">
    <property type="nucleotide sequence ID" value="XM_040808273.1"/>
</dbReference>
<dbReference type="InterPro" id="IPR053178">
    <property type="entry name" value="Osmoadaptation_assoc"/>
</dbReference>
<dbReference type="Proteomes" id="UP000184073">
    <property type="component" value="Unassembled WGS sequence"/>
</dbReference>
<name>A0A1L9PNR4_ASPVE</name>